<reference evidence="1 2" key="1">
    <citation type="journal article" date="2024" name="bioRxiv">
        <title>A reference genome for Trichogramma kaykai: A tiny desert-dwelling parasitoid wasp with competing sex-ratio distorters.</title>
        <authorList>
            <person name="Culotta J."/>
            <person name="Lindsey A.R."/>
        </authorList>
    </citation>
    <scope>NUCLEOTIDE SEQUENCE [LARGE SCALE GENOMIC DNA]</scope>
    <source>
        <strain evidence="1 2">KSX58</strain>
    </source>
</reference>
<dbReference type="AlphaFoldDB" id="A0ABD2WUQ3"/>
<protein>
    <submittedName>
        <fullName evidence="1">Uncharacterized protein</fullName>
    </submittedName>
</protein>
<keyword evidence="2" id="KW-1185">Reference proteome</keyword>
<proteinExistence type="predicted"/>
<dbReference type="EMBL" id="JBJJXI010000071">
    <property type="protein sequence ID" value="KAL3396465.1"/>
    <property type="molecule type" value="Genomic_DNA"/>
</dbReference>
<organism evidence="1 2">
    <name type="scientific">Trichogramma kaykai</name>
    <dbReference type="NCBI Taxonomy" id="54128"/>
    <lineage>
        <taxon>Eukaryota</taxon>
        <taxon>Metazoa</taxon>
        <taxon>Ecdysozoa</taxon>
        <taxon>Arthropoda</taxon>
        <taxon>Hexapoda</taxon>
        <taxon>Insecta</taxon>
        <taxon>Pterygota</taxon>
        <taxon>Neoptera</taxon>
        <taxon>Endopterygota</taxon>
        <taxon>Hymenoptera</taxon>
        <taxon>Apocrita</taxon>
        <taxon>Proctotrupomorpha</taxon>
        <taxon>Chalcidoidea</taxon>
        <taxon>Trichogrammatidae</taxon>
        <taxon>Trichogramma</taxon>
    </lineage>
</organism>
<evidence type="ECO:0000313" key="2">
    <source>
        <dbReference type="Proteomes" id="UP001627154"/>
    </source>
</evidence>
<evidence type="ECO:0000313" key="1">
    <source>
        <dbReference type="EMBL" id="KAL3396465.1"/>
    </source>
</evidence>
<dbReference type="Proteomes" id="UP001627154">
    <property type="component" value="Unassembled WGS sequence"/>
</dbReference>
<sequence>MYRYTWRARCELGIHIQIHIHTCTAQHKVCESKMNFRTLHRERAASSSGERNAEPMSEQLALYSAKLDSLGHSDVSRNNQKNVEI</sequence>
<name>A0ABD2WUQ3_9HYME</name>
<gene>
    <name evidence="1" type="ORF">TKK_009629</name>
</gene>
<accession>A0ABD2WUQ3</accession>
<comment type="caution">
    <text evidence="1">The sequence shown here is derived from an EMBL/GenBank/DDBJ whole genome shotgun (WGS) entry which is preliminary data.</text>
</comment>